<dbReference type="RefSeq" id="WP_178372376.1">
    <property type="nucleotide sequence ID" value="NZ_FQXE01000016.1"/>
</dbReference>
<evidence type="ECO:0000259" key="2">
    <source>
        <dbReference type="Pfam" id="PF14261"/>
    </source>
</evidence>
<name>A0A1M5ZM07_9BURK</name>
<dbReference type="InterPro" id="IPR010106">
    <property type="entry name" value="RpnA"/>
</dbReference>
<organism evidence="3 4">
    <name type="scientific">Pollutimonas bauzanensis</name>
    <dbReference type="NCBI Taxonomy" id="658167"/>
    <lineage>
        <taxon>Bacteria</taxon>
        <taxon>Pseudomonadati</taxon>
        <taxon>Pseudomonadota</taxon>
        <taxon>Betaproteobacteria</taxon>
        <taxon>Burkholderiales</taxon>
        <taxon>Alcaligenaceae</taxon>
        <taxon>Pollutimonas</taxon>
    </lineage>
</organism>
<sequence length="339" mass="38023">MSSSNPSSQSGPLADVAKAGSGPSPGHAQGRGASQAPRRLSLCNDVVFKTLFSLHPHLLSDLINAVRYPAAPITVQRILNPHILPQDLAGKDIVLDILAEDDSGRRIAIEMQLQRFRHWPQRSVYGVARSLAGQLQLGQNYRELKPVIGISLLAHTLFTDHPAKADWHFTLRDTQFPQIQLGQALQMHIIELRKAETLGKLPAPLLAWIACLLHNLDEAVMNEITHEPVKEALAHLDTLYSDEELRLMAERREQALVDAEDMLDQARYEGEQKGLQKGLQKGIQQGLEQQRQVLLRMLERKFGPMPQHYQVRLSQAGAEQLQTWSLNVLDAQRIEDVFN</sequence>
<reference evidence="3 4" key="1">
    <citation type="submission" date="2016-11" db="EMBL/GenBank/DDBJ databases">
        <authorList>
            <person name="Jaros S."/>
            <person name="Januszkiewicz K."/>
            <person name="Wedrychowicz H."/>
        </authorList>
    </citation>
    <scope>NUCLEOTIDE SEQUENCE [LARGE SCALE GENOMIC DNA]</scope>
    <source>
        <strain evidence="3 4">CGMCC 1.10190</strain>
    </source>
</reference>
<feature type="compositionally biased region" description="Low complexity" evidence="1">
    <location>
        <begin position="1"/>
        <end position="10"/>
    </location>
</feature>
<dbReference type="STRING" id="658167.SAMN04488135_1167"/>
<dbReference type="InterPro" id="IPR025587">
    <property type="entry name" value="DUF4351"/>
</dbReference>
<feature type="domain" description="DUF4351" evidence="2">
    <location>
        <begin position="286"/>
        <end position="337"/>
    </location>
</feature>
<dbReference type="Pfam" id="PF12784">
    <property type="entry name" value="PDDEXK_2"/>
    <property type="match status" value="1"/>
</dbReference>
<dbReference type="AlphaFoldDB" id="A0A1M5ZM07"/>
<proteinExistence type="predicted"/>
<accession>A0A1M5ZM07</accession>
<dbReference type="Pfam" id="PF14261">
    <property type="entry name" value="DUF4351"/>
    <property type="match status" value="1"/>
</dbReference>
<feature type="region of interest" description="Disordered" evidence="1">
    <location>
        <begin position="1"/>
        <end position="36"/>
    </location>
</feature>
<gene>
    <name evidence="3" type="ORF">SAMN04488135_1167</name>
</gene>
<dbReference type="PANTHER" id="PTHR41317">
    <property type="entry name" value="PD-(D_E)XK NUCLEASE FAMILY TRANSPOSASE"/>
    <property type="match status" value="1"/>
</dbReference>
<protein>
    <recommendedName>
        <fullName evidence="2">DUF4351 domain-containing protein</fullName>
    </recommendedName>
</protein>
<dbReference type="NCBIfam" id="TIGR01784">
    <property type="entry name" value="T_den_put_tspse"/>
    <property type="match status" value="1"/>
</dbReference>
<evidence type="ECO:0000313" key="3">
    <source>
        <dbReference type="EMBL" id="SHI25224.1"/>
    </source>
</evidence>
<dbReference type="Proteomes" id="UP000184226">
    <property type="component" value="Unassembled WGS sequence"/>
</dbReference>
<dbReference type="EMBL" id="FQXE01000016">
    <property type="protein sequence ID" value="SHI25224.1"/>
    <property type="molecule type" value="Genomic_DNA"/>
</dbReference>
<evidence type="ECO:0000256" key="1">
    <source>
        <dbReference type="SAM" id="MobiDB-lite"/>
    </source>
</evidence>
<keyword evidence="4" id="KW-1185">Reference proteome</keyword>
<dbReference type="PANTHER" id="PTHR41317:SF1">
    <property type="entry name" value="PD-(D_E)XK NUCLEASE FAMILY TRANSPOSASE"/>
    <property type="match status" value="1"/>
</dbReference>
<evidence type="ECO:0000313" key="4">
    <source>
        <dbReference type="Proteomes" id="UP000184226"/>
    </source>
</evidence>